<keyword evidence="4" id="KW-1133">Transmembrane helix</keyword>
<dbReference type="Pfam" id="PF10613">
    <property type="entry name" value="Lig_chan-Glu_bd"/>
    <property type="match status" value="1"/>
</dbReference>
<dbReference type="SMART" id="SM00918">
    <property type="entry name" value="Lig_chan-Glu_bd"/>
    <property type="match status" value="1"/>
</dbReference>
<accession>A0A8S3U6V6</accession>
<reference evidence="12" key="1">
    <citation type="submission" date="2021-03" db="EMBL/GenBank/DDBJ databases">
        <authorList>
            <person name="Bekaert M."/>
        </authorList>
    </citation>
    <scope>NUCLEOTIDE SEQUENCE</scope>
</reference>
<dbReference type="EMBL" id="CAJPWZ010002508">
    <property type="protein sequence ID" value="CAG2239271.1"/>
    <property type="molecule type" value="Genomic_DNA"/>
</dbReference>
<evidence type="ECO:0000313" key="13">
    <source>
        <dbReference type="Proteomes" id="UP000683360"/>
    </source>
</evidence>
<evidence type="ECO:0000256" key="8">
    <source>
        <dbReference type="ARBA" id="ARBA00023180"/>
    </source>
</evidence>
<evidence type="ECO:0000313" key="12">
    <source>
        <dbReference type="EMBL" id="CAG2239271.1"/>
    </source>
</evidence>
<keyword evidence="9" id="KW-1071">Ligand-gated ion channel</keyword>
<keyword evidence="6" id="KW-0472">Membrane</keyword>
<evidence type="ECO:0000256" key="6">
    <source>
        <dbReference type="ARBA" id="ARBA00023136"/>
    </source>
</evidence>
<keyword evidence="3" id="KW-0812">Transmembrane</keyword>
<evidence type="ECO:0000256" key="3">
    <source>
        <dbReference type="ARBA" id="ARBA00022692"/>
    </source>
</evidence>
<keyword evidence="7" id="KW-0675">Receptor</keyword>
<organism evidence="12 13">
    <name type="scientific">Mytilus edulis</name>
    <name type="common">Blue mussel</name>
    <dbReference type="NCBI Taxonomy" id="6550"/>
    <lineage>
        <taxon>Eukaryota</taxon>
        <taxon>Metazoa</taxon>
        <taxon>Spiralia</taxon>
        <taxon>Lophotrochozoa</taxon>
        <taxon>Mollusca</taxon>
        <taxon>Bivalvia</taxon>
        <taxon>Autobranchia</taxon>
        <taxon>Pteriomorphia</taxon>
        <taxon>Mytilida</taxon>
        <taxon>Mytiloidea</taxon>
        <taxon>Mytilidae</taxon>
        <taxon>Mytilinae</taxon>
        <taxon>Mytilus</taxon>
    </lineage>
</organism>
<evidence type="ECO:0000256" key="1">
    <source>
        <dbReference type="ARBA" id="ARBA00004141"/>
    </source>
</evidence>
<evidence type="ECO:0000256" key="9">
    <source>
        <dbReference type="ARBA" id="ARBA00023286"/>
    </source>
</evidence>
<keyword evidence="5" id="KW-0406">Ion transport</keyword>
<evidence type="ECO:0000256" key="2">
    <source>
        <dbReference type="ARBA" id="ARBA00022448"/>
    </source>
</evidence>
<dbReference type="OrthoDB" id="5984008at2759"/>
<keyword evidence="2" id="KW-0813">Transport</keyword>
<evidence type="ECO:0000256" key="4">
    <source>
        <dbReference type="ARBA" id="ARBA00022989"/>
    </source>
</evidence>
<dbReference type="Proteomes" id="UP000683360">
    <property type="component" value="Unassembled WGS sequence"/>
</dbReference>
<dbReference type="SUPFAM" id="SSF53850">
    <property type="entry name" value="Periplasmic binding protein-like II"/>
    <property type="match status" value="1"/>
</dbReference>
<evidence type="ECO:0000259" key="11">
    <source>
        <dbReference type="SMART" id="SM00918"/>
    </source>
</evidence>
<protein>
    <recommendedName>
        <fullName evidence="11">Ionotropic glutamate receptor L-glutamate and glycine-binding domain-containing protein</fullName>
    </recommendedName>
</protein>
<evidence type="ECO:0000256" key="7">
    <source>
        <dbReference type="ARBA" id="ARBA00023170"/>
    </source>
</evidence>
<sequence>MCLDERPDERKRDYHIIRRNSVSLPFVSDLLPDKRMWHMAWHSERRLRCENVAVRKTIIYSKISGKHDMIYLGHSPNMTFLYLHAGYEKKNYTYDISISVDREHGLEIVGKCTDLEVKVFPMNMYTSGDVKDVITDLIGSDVNSNDSVINNLMDNGDYSSAVNILGGVASSLNDNVNKSSGEESKQLGTWNEQDHISVNGKLTKEVGKKKYRVVIVPKYEPFVIKLSDNSKKNVTRADYDGYCLDLLDAIADTADFEYEIEESPDGLVGAMSDDGSWDGVIKHLMDRVGWCYVR</sequence>
<evidence type="ECO:0000256" key="5">
    <source>
        <dbReference type="ARBA" id="ARBA00023065"/>
    </source>
</evidence>
<dbReference type="GO" id="GO:0016020">
    <property type="term" value="C:membrane"/>
    <property type="evidence" value="ECO:0007669"/>
    <property type="project" value="UniProtKB-SubCell"/>
</dbReference>
<comment type="subcellular location">
    <subcellularLocation>
        <location evidence="1">Membrane</location>
        <topology evidence="1">Multi-pass membrane protein</topology>
    </subcellularLocation>
</comment>
<dbReference type="Gene3D" id="3.40.190.10">
    <property type="entry name" value="Periplasmic binding protein-like II"/>
    <property type="match status" value="1"/>
</dbReference>
<dbReference type="GO" id="GO:0015276">
    <property type="term" value="F:ligand-gated monoatomic ion channel activity"/>
    <property type="evidence" value="ECO:0007669"/>
    <property type="project" value="InterPro"/>
</dbReference>
<gene>
    <name evidence="12" type="ORF">MEDL_51638</name>
</gene>
<dbReference type="AlphaFoldDB" id="A0A8S3U6V6"/>
<dbReference type="InterPro" id="IPR019594">
    <property type="entry name" value="Glu/Gly-bd"/>
</dbReference>
<name>A0A8S3U6V6_MYTED</name>
<proteinExistence type="predicted"/>
<keyword evidence="10" id="KW-0407">Ion channel</keyword>
<keyword evidence="13" id="KW-1185">Reference proteome</keyword>
<evidence type="ECO:0000256" key="10">
    <source>
        <dbReference type="ARBA" id="ARBA00023303"/>
    </source>
</evidence>
<feature type="domain" description="Ionotropic glutamate receptor L-glutamate and glycine-binding" evidence="11">
    <location>
        <begin position="221"/>
        <end position="286"/>
    </location>
</feature>
<keyword evidence="8" id="KW-0325">Glycoprotein</keyword>
<comment type="caution">
    <text evidence="12">The sequence shown here is derived from an EMBL/GenBank/DDBJ whole genome shotgun (WGS) entry which is preliminary data.</text>
</comment>